<dbReference type="GO" id="GO:0004222">
    <property type="term" value="F:metalloendopeptidase activity"/>
    <property type="evidence" value="ECO:0007669"/>
    <property type="project" value="InterPro"/>
</dbReference>
<dbReference type="GO" id="GO:0005886">
    <property type="term" value="C:plasma membrane"/>
    <property type="evidence" value="ECO:0007669"/>
    <property type="project" value="TreeGrafter"/>
</dbReference>
<dbReference type="PRINTS" id="PR00786">
    <property type="entry name" value="NEPRILYSIN"/>
</dbReference>
<dbReference type="InterPro" id="IPR024079">
    <property type="entry name" value="MetalloPept_cat_dom_sf"/>
</dbReference>
<feature type="domain" description="Peptidase M13 C-terminal" evidence="2">
    <location>
        <begin position="287"/>
        <end position="343"/>
    </location>
</feature>
<dbReference type="PANTHER" id="PTHR11733">
    <property type="entry name" value="ZINC METALLOPROTEASE FAMILY M13 NEPRILYSIN-RELATED"/>
    <property type="match status" value="1"/>
</dbReference>
<dbReference type="EMBL" id="JAADJG010000139">
    <property type="protein sequence ID" value="KAF4453970.1"/>
    <property type="molecule type" value="Genomic_DNA"/>
</dbReference>
<dbReference type="InterPro" id="IPR000718">
    <property type="entry name" value="Peptidase_M13"/>
</dbReference>
<evidence type="ECO:0000313" key="4">
    <source>
        <dbReference type="Proteomes" id="UP000605986"/>
    </source>
</evidence>
<accession>A0A8H4KMF7</accession>
<evidence type="ECO:0000259" key="2">
    <source>
        <dbReference type="Pfam" id="PF01431"/>
    </source>
</evidence>
<proteinExistence type="inferred from homology"/>
<dbReference type="PANTHER" id="PTHR11733:SF167">
    <property type="entry name" value="FI17812P1-RELATED"/>
    <property type="match status" value="1"/>
</dbReference>
<gene>
    <name evidence="3" type="ORF">F53441_3495</name>
</gene>
<keyword evidence="4" id="KW-1185">Reference proteome</keyword>
<dbReference type="CDD" id="cd08662">
    <property type="entry name" value="M13"/>
    <property type="match status" value="1"/>
</dbReference>
<evidence type="ECO:0000256" key="1">
    <source>
        <dbReference type="ARBA" id="ARBA00007357"/>
    </source>
</evidence>
<comment type="similarity">
    <text evidence="1">Belongs to the peptidase M13 family.</text>
</comment>
<dbReference type="SUPFAM" id="SSF55486">
    <property type="entry name" value="Metalloproteases ('zincins'), catalytic domain"/>
    <property type="match status" value="1"/>
</dbReference>
<reference evidence="3" key="1">
    <citation type="submission" date="2020-01" db="EMBL/GenBank/DDBJ databases">
        <title>Identification and distribution of gene clusters putatively required for synthesis of sphingolipid metabolism inhibitors in phylogenetically diverse species of the filamentous fungus Fusarium.</title>
        <authorList>
            <person name="Kim H.-S."/>
            <person name="Busman M."/>
            <person name="Brown D.W."/>
            <person name="Divon H."/>
            <person name="Uhlig S."/>
            <person name="Proctor R.H."/>
        </authorList>
    </citation>
    <scope>NUCLEOTIDE SEQUENCE</scope>
    <source>
        <strain evidence="3">NRRL 53441</strain>
    </source>
</reference>
<dbReference type="Proteomes" id="UP000605986">
    <property type="component" value="Unassembled WGS sequence"/>
</dbReference>
<comment type="caution">
    <text evidence="3">The sequence shown here is derived from an EMBL/GenBank/DDBJ whole genome shotgun (WGS) entry which is preliminary data.</text>
</comment>
<protein>
    <submittedName>
        <fullName evidence="3">Endothelin-converting enzyme 2</fullName>
    </submittedName>
</protein>
<dbReference type="InterPro" id="IPR042089">
    <property type="entry name" value="Peptidase_M13_dom_2"/>
</dbReference>
<feature type="domain" description="Peptidase M13 C-terminal" evidence="2">
    <location>
        <begin position="172"/>
        <end position="286"/>
    </location>
</feature>
<organism evidence="3 4">
    <name type="scientific">Fusarium austroafricanum</name>
    <dbReference type="NCBI Taxonomy" id="2364996"/>
    <lineage>
        <taxon>Eukaryota</taxon>
        <taxon>Fungi</taxon>
        <taxon>Dikarya</taxon>
        <taxon>Ascomycota</taxon>
        <taxon>Pezizomycotina</taxon>
        <taxon>Sordariomycetes</taxon>
        <taxon>Hypocreomycetidae</taxon>
        <taxon>Hypocreales</taxon>
        <taxon>Nectriaceae</taxon>
        <taxon>Fusarium</taxon>
        <taxon>Fusarium concolor species complex</taxon>
    </lineage>
</organism>
<dbReference type="Gene3D" id="3.40.390.10">
    <property type="entry name" value="Collagenase (Catalytic Domain)"/>
    <property type="match status" value="2"/>
</dbReference>
<evidence type="ECO:0000313" key="3">
    <source>
        <dbReference type="EMBL" id="KAF4453970.1"/>
    </source>
</evidence>
<dbReference type="Gene3D" id="1.10.1380.10">
    <property type="entry name" value="Neutral endopeptidase , domain2"/>
    <property type="match status" value="1"/>
</dbReference>
<dbReference type="Pfam" id="PF01431">
    <property type="entry name" value="Peptidase_M13"/>
    <property type="match status" value="2"/>
</dbReference>
<dbReference type="AlphaFoldDB" id="A0A8H4KMF7"/>
<dbReference type="PROSITE" id="PS51885">
    <property type="entry name" value="NEPRILYSIN"/>
    <property type="match status" value="1"/>
</dbReference>
<dbReference type="InterPro" id="IPR018497">
    <property type="entry name" value="Peptidase_M13_C"/>
</dbReference>
<sequence length="347" mass="38670">MQNRHNPDESIIALCPPPFTEWHMLRPGILIEKLIEITSELLEAVYPFKINTITAKSLSVSLYAFQAKLKAASEWSMANKDSEASTIDDLKKMSPGIDYGALVSELVSEMTGNLMKAFSDRVKSRKWLTEKIQPSLVKNALTFIKSRRTKDWKSLSEPPVKGQFVRSTLVANAYYTPYTNEIGLLAGYLQAPLFDTDYPDYINYGGAGAVMGHEITHGFDTMGSQFDKTGNQTHWWDEESQAAFKNRTKCFVDQYSKYTVKAPNVTDVHINGEFTLAENIADAGGVLFFLKWGQSWCSIVSPFNAVNALSADLHAPSSARALLPPKNSAAFAKAFNCPKKEPVCEIW</sequence>
<dbReference type="OrthoDB" id="6475849at2759"/>
<name>A0A8H4KMF7_9HYPO</name>
<dbReference type="GO" id="GO:0016485">
    <property type="term" value="P:protein processing"/>
    <property type="evidence" value="ECO:0007669"/>
    <property type="project" value="TreeGrafter"/>
</dbReference>